<sequence>MSSSSTQNLAQLP</sequence>
<keyword evidence="2" id="KW-1185">Reference proteome</keyword>
<reference evidence="2" key="1">
    <citation type="journal article" date="2023" name="G3 (Bethesda)">
        <title>Genome assembly and association tests identify interacting loci associated with vigor, precocity, and sex in interspecific pistachio rootstocks.</title>
        <authorList>
            <person name="Palmer W."/>
            <person name="Jacygrad E."/>
            <person name="Sagayaradj S."/>
            <person name="Cavanaugh K."/>
            <person name="Han R."/>
            <person name="Bertier L."/>
            <person name="Beede B."/>
            <person name="Kafkas S."/>
            <person name="Golino D."/>
            <person name="Preece J."/>
            <person name="Michelmore R."/>
        </authorList>
    </citation>
    <scope>NUCLEOTIDE SEQUENCE [LARGE SCALE GENOMIC DNA]</scope>
</reference>
<organism evidence="1 2">
    <name type="scientific">Pistacia integerrima</name>
    <dbReference type="NCBI Taxonomy" id="434235"/>
    <lineage>
        <taxon>Eukaryota</taxon>
        <taxon>Viridiplantae</taxon>
        <taxon>Streptophyta</taxon>
        <taxon>Embryophyta</taxon>
        <taxon>Tracheophyta</taxon>
        <taxon>Spermatophyta</taxon>
        <taxon>Magnoliopsida</taxon>
        <taxon>eudicotyledons</taxon>
        <taxon>Gunneridae</taxon>
        <taxon>Pentapetalae</taxon>
        <taxon>rosids</taxon>
        <taxon>malvids</taxon>
        <taxon>Sapindales</taxon>
        <taxon>Anacardiaceae</taxon>
        <taxon>Pistacia</taxon>
    </lineage>
</organism>
<gene>
    <name evidence="1" type="ORF">Pint_11655</name>
</gene>
<accession>A0ACC0XLM2</accession>
<evidence type="ECO:0000313" key="1">
    <source>
        <dbReference type="EMBL" id="KAJ0018061.1"/>
    </source>
</evidence>
<name>A0ACC0XLM2_9ROSI</name>
<dbReference type="Proteomes" id="UP001163603">
    <property type="component" value="Chromosome 12"/>
</dbReference>
<protein>
    <submittedName>
        <fullName evidence="1">Uncharacterized protein</fullName>
    </submittedName>
</protein>
<comment type="caution">
    <text evidence="1">The sequence shown here is derived from an EMBL/GenBank/DDBJ whole genome shotgun (WGS) entry which is preliminary data.</text>
</comment>
<dbReference type="EMBL" id="CM047747">
    <property type="protein sequence ID" value="KAJ0018061.1"/>
    <property type="molecule type" value="Genomic_DNA"/>
</dbReference>
<evidence type="ECO:0000313" key="2">
    <source>
        <dbReference type="Proteomes" id="UP001163603"/>
    </source>
</evidence>
<proteinExistence type="predicted"/>